<reference evidence="12 13" key="1">
    <citation type="submission" date="2015-11" db="EMBL/GenBank/DDBJ databases">
        <title>Genomic analysis of 38 Legionella species identifies large and diverse effector repertoires.</title>
        <authorList>
            <person name="Burstein D."/>
            <person name="Amaro F."/>
            <person name="Zusman T."/>
            <person name="Lifshitz Z."/>
            <person name="Cohen O."/>
            <person name="Gilbert J.A."/>
            <person name="Pupko T."/>
            <person name="Shuman H.A."/>
            <person name="Segal G."/>
        </authorList>
    </citation>
    <scope>NUCLEOTIDE SEQUENCE [LARGE SCALE GENOMIC DNA]</scope>
    <source>
        <strain evidence="12 13">ATCC 49751</strain>
    </source>
</reference>
<keyword evidence="10" id="KW-1133">Transmembrane helix</keyword>
<feature type="domain" description="L,D-TPase catalytic" evidence="11">
    <location>
        <begin position="127"/>
        <end position="262"/>
    </location>
</feature>
<dbReference type="STRING" id="45067.Llan_1915"/>
<dbReference type="GO" id="GO:0008360">
    <property type="term" value="P:regulation of cell shape"/>
    <property type="evidence" value="ECO:0007669"/>
    <property type="project" value="UniProtKB-UniRule"/>
</dbReference>
<feature type="active site" description="Proton donor/acceptor" evidence="9">
    <location>
        <position position="222"/>
    </location>
</feature>
<evidence type="ECO:0000256" key="7">
    <source>
        <dbReference type="ARBA" id="ARBA00022984"/>
    </source>
</evidence>
<keyword evidence="10" id="KW-0812">Transmembrane</keyword>
<dbReference type="eggNOG" id="COG1376">
    <property type="taxonomic scope" value="Bacteria"/>
</dbReference>
<keyword evidence="7 9" id="KW-0573">Peptidoglycan synthesis</keyword>
<evidence type="ECO:0000313" key="13">
    <source>
        <dbReference type="Proteomes" id="UP000054869"/>
    </source>
</evidence>
<comment type="similarity">
    <text evidence="2">Belongs to the YkuD family.</text>
</comment>
<proteinExistence type="inferred from homology"/>
<keyword evidence="3" id="KW-0328">Glycosyltransferase</keyword>
<accession>A0A0W0VJJ1</accession>
<keyword evidence="6 9" id="KW-0133">Cell shape</keyword>
<evidence type="ECO:0000256" key="10">
    <source>
        <dbReference type="SAM" id="Phobius"/>
    </source>
</evidence>
<dbReference type="Gene3D" id="2.40.440.10">
    <property type="entry name" value="L,D-transpeptidase catalytic domain-like"/>
    <property type="match status" value="1"/>
</dbReference>
<keyword evidence="13" id="KW-1185">Reference proteome</keyword>
<sequence>MVSVSKQTLVYNHFEMTIVAVFTCGKVIPCRSRLNPLPIILLSFILCLVKSLWATTFVLPTQGDLIGAIQYTNPEIGETLSDVGIRFDIGYYEMVRANPQVDPTRPLPIQTRLLIPSQFILPPAPREGLVINLPEYRLYYFPPHDNVVITMPVGIGREGWTTPLGLTKITVKERDPVWRPTANVRAEAAKHGDPIPNEFPPGEVNPLGRHVLRLGWPTYLIHGTNRRDGVGARVSAGCIRMMPEDIEHLFSLVQVGTPVRVLNEPIKFGYFEGALYMQVHPVLVEQKERSLKSLIYKQLNRLHVGDKVNIKLVQNEVGYPSGIPKKIS</sequence>
<evidence type="ECO:0000256" key="6">
    <source>
        <dbReference type="ARBA" id="ARBA00022960"/>
    </source>
</evidence>
<keyword evidence="4" id="KW-0808">Transferase</keyword>
<gene>
    <name evidence="12" type="ORF">Llan_1915</name>
</gene>
<dbReference type="SUPFAM" id="SSF141523">
    <property type="entry name" value="L,D-transpeptidase catalytic domain-like"/>
    <property type="match status" value="1"/>
</dbReference>
<dbReference type="UniPathway" id="UPA00219"/>
<dbReference type="InterPro" id="IPR050979">
    <property type="entry name" value="LD-transpeptidase"/>
</dbReference>
<keyword evidence="5" id="KW-0378">Hydrolase</keyword>
<feature type="transmembrane region" description="Helical" evidence="10">
    <location>
        <begin position="39"/>
        <end position="59"/>
    </location>
</feature>
<dbReference type="PANTHER" id="PTHR30582">
    <property type="entry name" value="L,D-TRANSPEPTIDASE"/>
    <property type="match status" value="1"/>
</dbReference>
<evidence type="ECO:0000256" key="9">
    <source>
        <dbReference type="PROSITE-ProRule" id="PRU01373"/>
    </source>
</evidence>
<keyword evidence="10" id="KW-0472">Membrane</keyword>
<comment type="pathway">
    <text evidence="1 9">Cell wall biogenesis; peptidoglycan biosynthesis.</text>
</comment>
<evidence type="ECO:0000256" key="8">
    <source>
        <dbReference type="ARBA" id="ARBA00023316"/>
    </source>
</evidence>
<dbReference type="GO" id="GO:0018104">
    <property type="term" value="P:peptidoglycan-protein cross-linking"/>
    <property type="evidence" value="ECO:0007669"/>
    <property type="project" value="TreeGrafter"/>
</dbReference>
<keyword evidence="8 9" id="KW-0961">Cell wall biogenesis/degradation</keyword>
<dbReference type="CDD" id="cd16913">
    <property type="entry name" value="YkuD_like"/>
    <property type="match status" value="1"/>
</dbReference>
<comment type="caution">
    <text evidence="12">The sequence shown here is derived from an EMBL/GenBank/DDBJ whole genome shotgun (WGS) entry which is preliminary data.</text>
</comment>
<dbReference type="GO" id="GO:0016757">
    <property type="term" value="F:glycosyltransferase activity"/>
    <property type="evidence" value="ECO:0007669"/>
    <property type="project" value="UniProtKB-KW"/>
</dbReference>
<dbReference type="GO" id="GO:0071555">
    <property type="term" value="P:cell wall organization"/>
    <property type="evidence" value="ECO:0007669"/>
    <property type="project" value="UniProtKB-UniRule"/>
</dbReference>
<dbReference type="PATRIC" id="fig|45067.4.peg.2004"/>
<organism evidence="12 13">
    <name type="scientific">Legionella lansingensis</name>
    <dbReference type="NCBI Taxonomy" id="45067"/>
    <lineage>
        <taxon>Bacteria</taxon>
        <taxon>Pseudomonadati</taxon>
        <taxon>Pseudomonadota</taxon>
        <taxon>Gammaproteobacteria</taxon>
        <taxon>Legionellales</taxon>
        <taxon>Legionellaceae</taxon>
        <taxon>Legionella</taxon>
    </lineage>
</organism>
<dbReference type="InterPro" id="IPR005490">
    <property type="entry name" value="LD_TPept_cat_dom"/>
</dbReference>
<dbReference type="AlphaFoldDB" id="A0A0W0VJJ1"/>
<evidence type="ECO:0000256" key="4">
    <source>
        <dbReference type="ARBA" id="ARBA00022679"/>
    </source>
</evidence>
<evidence type="ECO:0000313" key="12">
    <source>
        <dbReference type="EMBL" id="KTD20264.1"/>
    </source>
</evidence>
<dbReference type="PROSITE" id="PS52029">
    <property type="entry name" value="LD_TPASE"/>
    <property type="match status" value="1"/>
</dbReference>
<evidence type="ECO:0000256" key="1">
    <source>
        <dbReference type="ARBA" id="ARBA00004752"/>
    </source>
</evidence>
<evidence type="ECO:0000256" key="5">
    <source>
        <dbReference type="ARBA" id="ARBA00022801"/>
    </source>
</evidence>
<evidence type="ECO:0000259" key="11">
    <source>
        <dbReference type="PROSITE" id="PS52029"/>
    </source>
</evidence>
<dbReference type="InterPro" id="IPR038063">
    <property type="entry name" value="Transpep_catalytic_dom"/>
</dbReference>
<dbReference type="GO" id="GO:0005576">
    <property type="term" value="C:extracellular region"/>
    <property type="evidence" value="ECO:0007669"/>
    <property type="project" value="TreeGrafter"/>
</dbReference>
<dbReference type="GO" id="GO:0071972">
    <property type="term" value="F:peptidoglycan L,D-transpeptidase activity"/>
    <property type="evidence" value="ECO:0007669"/>
    <property type="project" value="TreeGrafter"/>
</dbReference>
<evidence type="ECO:0000256" key="3">
    <source>
        <dbReference type="ARBA" id="ARBA00022676"/>
    </source>
</evidence>
<dbReference type="Pfam" id="PF03734">
    <property type="entry name" value="YkuD"/>
    <property type="match status" value="1"/>
</dbReference>
<evidence type="ECO:0000256" key="2">
    <source>
        <dbReference type="ARBA" id="ARBA00005992"/>
    </source>
</evidence>
<feature type="active site" description="Nucleophile" evidence="9">
    <location>
        <position position="238"/>
    </location>
</feature>
<dbReference type="EMBL" id="LNYI01000042">
    <property type="protein sequence ID" value="KTD20264.1"/>
    <property type="molecule type" value="Genomic_DNA"/>
</dbReference>
<name>A0A0W0VJJ1_9GAMM</name>
<dbReference type="Proteomes" id="UP000054869">
    <property type="component" value="Unassembled WGS sequence"/>
</dbReference>
<protein>
    <submittedName>
        <fullName evidence="12">Putative ErfK/YbiS/YcfS/YnhG family protein</fullName>
    </submittedName>
</protein>
<dbReference type="PANTHER" id="PTHR30582:SF24">
    <property type="entry name" value="L,D-TRANSPEPTIDASE ERFK_SRFK-RELATED"/>
    <property type="match status" value="1"/>
</dbReference>